<comment type="caution">
    <text evidence="1">The sequence shown here is derived from an EMBL/GenBank/DDBJ whole genome shotgun (WGS) entry which is preliminary data.</text>
</comment>
<keyword evidence="2" id="KW-1185">Reference proteome</keyword>
<evidence type="ECO:0000313" key="1">
    <source>
        <dbReference type="EMBL" id="KAJ1357382.1"/>
    </source>
</evidence>
<dbReference type="AlphaFoldDB" id="A0AAD5MYL4"/>
<dbReference type="EMBL" id="JAHQIW010003120">
    <property type="protein sequence ID" value="KAJ1357382.1"/>
    <property type="molecule type" value="Genomic_DNA"/>
</dbReference>
<dbReference type="Proteomes" id="UP001196413">
    <property type="component" value="Unassembled WGS sequence"/>
</dbReference>
<gene>
    <name evidence="1" type="ORF">KIN20_015518</name>
</gene>
<protein>
    <submittedName>
        <fullName evidence="1">Uncharacterized protein</fullName>
    </submittedName>
</protein>
<sequence length="80" mass="9110">MAVMIKCFRLARWRPAGVHNSDGDLWLLQRRPLSHHHTSNTPTPLPTHGALTVLTQRKPTVKRHKIPIMADTITTIELID</sequence>
<organism evidence="1 2">
    <name type="scientific">Parelaphostrongylus tenuis</name>
    <name type="common">Meningeal worm</name>
    <dbReference type="NCBI Taxonomy" id="148309"/>
    <lineage>
        <taxon>Eukaryota</taxon>
        <taxon>Metazoa</taxon>
        <taxon>Ecdysozoa</taxon>
        <taxon>Nematoda</taxon>
        <taxon>Chromadorea</taxon>
        <taxon>Rhabditida</taxon>
        <taxon>Rhabditina</taxon>
        <taxon>Rhabditomorpha</taxon>
        <taxon>Strongyloidea</taxon>
        <taxon>Metastrongylidae</taxon>
        <taxon>Parelaphostrongylus</taxon>
    </lineage>
</organism>
<evidence type="ECO:0000313" key="2">
    <source>
        <dbReference type="Proteomes" id="UP001196413"/>
    </source>
</evidence>
<name>A0AAD5MYL4_PARTN</name>
<accession>A0AAD5MYL4</accession>
<proteinExistence type="predicted"/>
<reference evidence="1" key="1">
    <citation type="submission" date="2021-06" db="EMBL/GenBank/DDBJ databases">
        <title>Parelaphostrongylus tenuis whole genome reference sequence.</title>
        <authorList>
            <person name="Garwood T.J."/>
            <person name="Larsen P.A."/>
            <person name="Fountain-Jones N.M."/>
            <person name="Garbe J.R."/>
            <person name="Macchietto M.G."/>
            <person name="Kania S.A."/>
            <person name="Gerhold R.W."/>
            <person name="Richards J.E."/>
            <person name="Wolf T.M."/>
        </authorList>
    </citation>
    <scope>NUCLEOTIDE SEQUENCE</scope>
    <source>
        <strain evidence="1">MNPRO001-30</strain>
        <tissue evidence="1">Meninges</tissue>
    </source>
</reference>